<evidence type="ECO:0000313" key="2">
    <source>
        <dbReference type="EMBL" id="BBB91426.1"/>
    </source>
</evidence>
<dbReference type="KEGG" id="mana:MAMMFC1_02110"/>
<sequence>MLRVTNFRIPLTDDTPIDKLAAKRLKLPLAAIESVTIVRRALDARRKNNINFVYSLEVTVKMPEGQVLSRLSGDKDVVKAVPAASGAIETGTRPLTCQPVVIGAGPAGLLAAYILARHGYKPLLLERGRDVDRRTQDITAFWRTGRLDETSNVQFGEGGAGTFSDGKLTTRVSDPKLGQLLDLLVDWGAPPEIKYLHKPHIGTDKLRTIVKNIRTRIREMGGKVEFEARLTDVAIADGRLTGITVNDNRRIPCDVLFLGIGHSARDTYAMLYRRKVAMEAKPFAIGVRIEHPQELIDQAQYGPAAGHPKLGAADYALVYQDRSSGRAAYSFCMCPGGMVVAAASETGGVVTNGMSLYRRDTGIANSALVVNVTPADFGTDILSGIEFQRHYERLAFAAGGGGYAAPVQTVGDFLAGKSGGTNYLVHPSYRPGTTAVNLHRCLPACVTGTLAGALPDFGRKIQGFAHPGAVLTGVETRTSAPVRILRGQDFISQNTQGLYPIGEGAGYAGGIMSAALDGMNAAIAFIKAYKPL</sequence>
<dbReference type="PIRSF" id="PIRSF038984">
    <property type="entry name" value="FAD_binding_protein"/>
    <property type="match status" value="1"/>
</dbReference>
<reference evidence="2 3" key="1">
    <citation type="journal article" date="2018" name="Int. J. Syst. Evol. Microbiol.">
        <title>Methylomusa anaerophila gen. nov., sp. nov., an anaerobic methanol-utilizing bacterium isolated from a microbial fuel cell.</title>
        <authorList>
            <person name="Amano N."/>
            <person name="Yamamuro A."/>
            <person name="Miyahara M."/>
            <person name="Kouzuma A."/>
            <person name="Abe T."/>
            <person name="Watanabe K."/>
        </authorList>
    </citation>
    <scope>NUCLEOTIDE SEQUENCE [LARGE SCALE GENOMIC DNA]</scope>
    <source>
        <strain evidence="2 3">MMFC1</strain>
    </source>
</reference>
<keyword evidence="3" id="KW-1185">Reference proteome</keyword>
<dbReference type="PRINTS" id="PR00419">
    <property type="entry name" value="ADXRDTASE"/>
</dbReference>
<dbReference type="AlphaFoldDB" id="A0A348AK28"/>
<evidence type="ECO:0000313" key="3">
    <source>
        <dbReference type="Proteomes" id="UP000276437"/>
    </source>
</evidence>
<dbReference type="PANTHER" id="PTHR42842:SF3">
    <property type="entry name" value="FAD_NAD(P)-BINDING OXIDOREDUCTASE FAMILY PROTEIN"/>
    <property type="match status" value="1"/>
</dbReference>
<dbReference type="InterPro" id="IPR049516">
    <property type="entry name" value="FAD-depend_C"/>
</dbReference>
<name>A0A348AK28_9FIRM</name>
<protein>
    <recommendedName>
        <fullName evidence="1">FAD-dependent protein C-terminal domain-containing protein</fullName>
    </recommendedName>
</protein>
<accession>A0A348AK28</accession>
<dbReference type="PANTHER" id="PTHR42842">
    <property type="entry name" value="FAD/NAD(P)-BINDING OXIDOREDUCTASE"/>
    <property type="match status" value="1"/>
</dbReference>
<dbReference type="SUPFAM" id="SSF51905">
    <property type="entry name" value="FAD/NAD(P)-binding domain"/>
    <property type="match status" value="1"/>
</dbReference>
<dbReference type="InterPro" id="IPR028348">
    <property type="entry name" value="FAD-binding_protein"/>
</dbReference>
<evidence type="ECO:0000259" key="1">
    <source>
        <dbReference type="Pfam" id="PF21688"/>
    </source>
</evidence>
<dbReference type="EMBL" id="AP018449">
    <property type="protein sequence ID" value="BBB91426.1"/>
    <property type="molecule type" value="Genomic_DNA"/>
</dbReference>
<dbReference type="Gene3D" id="3.50.50.60">
    <property type="entry name" value="FAD/NAD(P)-binding domain"/>
    <property type="match status" value="2"/>
</dbReference>
<dbReference type="Pfam" id="PF21688">
    <property type="entry name" value="FAD-depend_C"/>
    <property type="match status" value="1"/>
</dbReference>
<dbReference type="Gene3D" id="3.30.70.2700">
    <property type="match status" value="1"/>
</dbReference>
<organism evidence="2 3">
    <name type="scientific">Methylomusa anaerophila</name>
    <dbReference type="NCBI Taxonomy" id="1930071"/>
    <lineage>
        <taxon>Bacteria</taxon>
        <taxon>Bacillati</taxon>
        <taxon>Bacillota</taxon>
        <taxon>Negativicutes</taxon>
        <taxon>Selenomonadales</taxon>
        <taxon>Sporomusaceae</taxon>
        <taxon>Methylomusa</taxon>
    </lineage>
</organism>
<dbReference type="RefSeq" id="WP_126308445.1">
    <property type="nucleotide sequence ID" value="NZ_AP018449.1"/>
</dbReference>
<dbReference type="Proteomes" id="UP000276437">
    <property type="component" value="Chromosome"/>
</dbReference>
<dbReference type="Pfam" id="PF13450">
    <property type="entry name" value="NAD_binding_8"/>
    <property type="match status" value="1"/>
</dbReference>
<proteinExistence type="predicted"/>
<dbReference type="InterPro" id="IPR036188">
    <property type="entry name" value="FAD/NAD-bd_sf"/>
</dbReference>
<dbReference type="OrthoDB" id="9762921at2"/>
<feature type="domain" description="FAD-dependent protein C-terminal" evidence="1">
    <location>
        <begin position="282"/>
        <end position="478"/>
    </location>
</feature>
<gene>
    <name evidence="2" type="ORF">MAMMFC1_02110</name>
</gene>